<evidence type="ECO:0000313" key="6">
    <source>
        <dbReference type="EMBL" id="KAJ8311970.1"/>
    </source>
</evidence>
<reference evidence="6 7" key="1">
    <citation type="submission" date="2022-12" db="EMBL/GenBank/DDBJ databases">
        <title>Chromosome-level genome of Tegillarca granosa.</title>
        <authorList>
            <person name="Kim J."/>
        </authorList>
    </citation>
    <scope>NUCLEOTIDE SEQUENCE [LARGE SCALE GENOMIC DNA]</scope>
    <source>
        <strain evidence="6">Teg-2019</strain>
        <tissue evidence="6">Adductor muscle</tissue>
    </source>
</reference>
<dbReference type="InterPro" id="IPR037579">
    <property type="entry name" value="FIB_ANG-like"/>
</dbReference>
<dbReference type="Gene3D" id="3.90.215.10">
    <property type="entry name" value="Gamma Fibrinogen, chain A, domain 1"/>
    <property type="match status" value="1"/>
</dbReference>
<evidence type="ECO:0000256" key="3">
    <source>
        <dbReference type="ARBA" id="ARBA00023157"/>
    </source>
</evidence>
<keyword evidence="3" id="KW-1015">Disulfide bond</keyword>
<comment type="caution">
    <text evidence="6">The sequence shown here is derived from an EMBL/GenBank/DDBJ whole genome shotgun (WGS) entry which is preliminary data.</text>
</comment>
<dbReference type="Proteomes" id="UP001217089">
    <property type="component" value="Unassembled WGS sequence"/>
</dbReference>
<proteinExistence type="predicted"/>
<sequence length="247" mass="29142">MEMYTYNVDGLKFVIKYNGDCHEVFKQGGLRFVGDYYIMIQPEGAPKPMKVLCKTINESGWTMIQRRLDGSVDFYRNWTEYKNGFGDLHGEFWLGNDNIHHLTNQGTFKLRINMEQWNGRKYYAIYDLFRVSNEADGYRLHVNGYHGTSGDSLTSIRDNHNGMKFSTYDQDNDRRIYNNCAMHFKGGWWFSDCYDSNLNGKFYPKGEHNDYFKRNGIQWNSIHPHSSLKFVEMMVKPADDLIYQNEV</sequence>
<dbReference type="CDD" id="cd00087">
    <property type="entry name" value="FReD"/>
    <property type="match status" value="1"/>
</dbReference>
<evidence type="ECO:0000256" key="4">
    <source>
        <dbReference type="ARBA" id="ARBA00023180"/>
    </source>
</evidence>
<dbReference type="InterPro" id="IPR036056">
    <property type="entry name" value="Fibrinogen-like_C"/>
</dbReference>
<keyword evidence="4" id="KW-0325">Glycoprotein</keyword>
<evidence type="ECO:0000256" key="1">
    <source>
        <dbReference type="ARBA" id="ARBA00004613"/>
    </source>
</evidence>
<dbReference type="SUPFAM" id="SSF56496">
    <property type="entry name" value="Fibrinogen C-terminal domain-like"/>
    <property type="match status" value="1"/>
</dbReference>
<feature type="domain" description="Fibrinogen C-terminal" evidence="5">
    <location>
        <begin position="12"/>
        <end position="239"/>
    </location>
</feature>
<comment type="subcellular location">
    <subcellularLocation>
        <location evidence="1">Secreted</location>
    </subcellularLocation>
</comment>
<dbReference type="EMBL" id="JARBDR010000440">
    <property type="protein sequence ID" value="KAJ8311970.1"/>
    <property type="molecule type" value="Genomic_DNA"/>
</dbReference>
<dbReference type="Pfam" id="PF00147">
    <property type="entry name" value="Fibrinogen_C"/>
    <property type="match status" value="1"/>
</dbReference>
<dbReference type="PANTHER" id="PTHR47221">
    <property type="entry name" value="FIBRINOGEN ALPHA CHAIN"/>
    <property type="match status" value="1"/>
</dbReference>
<dbReference type="InterPro" id="IPR002181">
    <property type="entry name" value="Fibrinogen_a/b/g_C_dom"/>
</dbReference>
<dbReference type="SMART" id="SM00186">
    <property type="entry name" value="FBG"/>
    <property type="match status" value="1"/>
</dbReference>
<dbReference type="InterPro" id="IPR020837">
    <property type="entry name" value="Fibrinogen_CS"/>
</dbReference>
<evidence type="ECO:0000259" key="5">
    <source>
        <dbReference type="PROSITE" id="PS51406"/>
    </source>
</evidence>
<gene>
    <name evidence="6" type="ORF">KUTeg_009343</name>
</gene>
<name>A0ABQ9F8N1_TEGGR</name>
<dbReference type="InterPro" id="IPR014716">
    <property type="entry name" value="Fibrinogen_a/b/g_C_1"/>
</dbReference>
<organism evidence="6 7">
    <name type="scientific">Tegillarca granosa</name>
    <name type="common">Malaysian cockle</name>
    <name type="synonym">Anadara granosa</name>
    <dbReference type="NCBI Taxonomy" id="220873"/>
    <lineage>
        <taxon>Eukaryota</taxon>
        <taxon>Metazoa</taxon>
        <taxon>Spiralia</taxon>
        <taxon>Lophotrochozoa</taxon>
        <taxon>Mollusca</taxon>
        <taxon>Bivalvia</taxon>
        <taxon>Autobranchia</taxon>
        <taxon>Pteriomorphia</taxon>
        <taxon>Arcoida</taxon>
        <taxon>Arcoidea</taxon>
        <taxon>Arcidae</taxon>
        <taxon>Tegillarca</taxon>
    </lineage>
</organism>
<evidence type="ECO:0000256" key="2">
    <source>
        <dbReference type="ARBA" id="ARBA00022525"/>
    </source>
</evidence>
<protein>
    <recommendedName>
        <fullName evidence="5">Fibrinogen C-terminal domain-containing protein</fullName>
    </recommendedName>
</protein>
<dbReference type="PANTHER" id="PTHR47221:SF5">
    <property type="entry name" value="FIBRINOGEN C-TERMINAL DOMAIN-CONTAINING PROTEIN"/>
    <property type="match status" value="1"/>
</dbReference>
<dbReference type="PROSITE" id="PS51406">
    <property type="entry name" value="FIBRINOGEN_C_2"/>
    <property type="match status" value="1"/>
</dbReference>
<keyword evidence="2" id="KW-0964">Secreted</keyword>
<accession>A0ABQ9F8N1</accession>
<dbReference type="PROSITE" id="PS00514">
    <property type="entry name" value="FIBRINOGEN_C_1"/>
    <property type="match status" value="1"/>
</dbReference>
<keyword evidence="7" id="KW-1185">Reference proteome</keyword>
<evidence type="ECO:0000313" key="7">
    <source>
        <dbReference type="Proteomes" id="UP001217089"/>
    </source>
</evidence>